<dbReference type="Gene3D" id="1.10.443.10">
    <property type="entry name" value="Intergrase catalytic core"/>
    <property type="match status" value="1"/>
</dbReference>
<feature type="compositionally biased region" description="Acidic residues" evidence="2">
    <location>
        <begin position="174"/>
        <end position="187"/>
    </location>
</feature>
<dbReference type="PANTHER" id="PTHR33480:SF1">
    <property type="entry name" value="TYR RECOMBINASE DOMAIN-CONTAINING PROTEIN"/>
    <property type="match status" value="1"/>
</dbReference>
<dbReference type="OrthoDB" id="6597316at2759"/>
<proteinExistence type="predicted"/>
<protein>
    <submittedName>
        <fullName evidence="3">Uncharacterized protein</fullName>
    </submittedName>
</protein>
<dbReference type="AlphaFoldDB" id="A0A6G0WSD8"/>
<evidence type="ECO:0000313" key="3">
    <source>
        <dbReference type="EMBL" id="KAF0730395.1"/>
    </source>
</evidence>
<feature type="compositionally biased region" description="Low complexity" evidence="2">
    <location>
        <begin position="839"/>
        <end position="855"/>
    </location>
</feature>
<dbReference type="InterPro" id="IPR011010">
    <property type="entry name" value="DNA_brk_join_enz"/>
</dbReference>
<dbReference type="Proteomes" id="UP000478052">
    <property type="component" value="Unassembled WGS sequence"/>
</dbReference>
<dbReference type="EMBL" id="VUJU01008460">
    <property type="protein sequence ID" value="KAF0730395.1"/>
    <property type="molecule type" value="Genomic_DNA"/>
</dbReference>
<comment type="caution">
    <text evidence="3">The sequence shown here is derived from an EMBL/GenBank/DDBJ whole genome shotgun (WGS) entry which is preliminary data.</text>
</comment>
<accession>A0A6G0WSD8</accession>
<feature type="region of interest" description="Disordered" evidence="2">
    <location>
        <begin position="827"/>
        <end position="857"/>
    </location>
</feature>
<evidence type="ECO:0000256" key="2">
    <source>
        <dbReference type="SAM" id="MobiDB-lite"/>
    </source>
</evidence>
<evidence type="ECO:0000256" key="1">
    <source>
        <dbReference type="ARBA" id="ARBA00023172"/>
    </source>
</evidence>
<reference evidence="3 4" key="1">
    <citation type="submission" date="2019-08" db="EMBL/GenBank/DDBJ databases">
        <title>Whole genome of Aphis craccivora.</title>
        <authorList>
            <person name="Voronova N.V."/>
            <person name="Shulinski R.S."/>
            <person name="Bandarenka Y.V."/>
            <person name="Zhorov D.G."/>
            <person name="Warner D."/>
        </authorList>
    </citation>
    <scope>NUCLEOTIDE SEQUENCE [LARGE SCALE GENOMIC DNA]</scope>
    <source>
        <strain evidence="3">180601</strain>
        <tissue evidence="3">Whole Body</tissue>
    </source>
</reference>
<dbReference type="GO" id="GO:0006310">
    <property type="term" value="P:DNA recombination"/>
    <property type="evidence" value="ECO:0007669"/>
    <property type="project" value="UniProtKB-KW"/>
</dbReference>
<feature type="region of interest" description="Disordered" evidence="2">
    <location>
        <begin position="174"/>
        <end position="194"/>
    </location>
</feature>
<keyword evidence="1" id="KW-0233">DNA recombination</keyword>
<dbReference type="SUPFAM" id="SSF56349">
    <property type="entry name" value="DNA breaking-rejoining enzymes"/>
    <property type="match status" value="1"/>
</dbReference>
<dbReference type="GO" id="GO:0003677">
    <property type="term" value="F:DNA binding"/>
    <property type="evidence" value="ECO:0007669"/>
    <property type="project" value="InterPro"/>
</dbReference>
<dbReference type="InterPro" id="IPR013762">
    <property type="entry name" value="Integrase-like_cat_sf"/>
</dbReference>
<evidence type="ECO:0000313" key="4">
    <source>
        <dbReference type="Proteomes" id="UP000478052"/>
    </source>
</evidence>
<dbReference type="GO" id="GO:0015074">
    <property type="term" value="P:DNA integration"/>
    <property type="evidence" value="ECO:0007669"/>
    <property type="project" value="InterPro"/>
</dbReference>
<dbReference type="PANTHER" id="PTHR33480">
    <property type="entry name" value="SET DOMAIN-CONTAINING PROTEIN-RELATED"/>
    <property type="match status" value="1"/>
</dbReference>
<sequence>MVSAEENVKHYLDTIGEKFSVFTKTKNLTKNEQNYRKKNKNCTEKKAITVDIDLAQPTTDTVFPPDSSINIVGDEIKTSDDIDLAQPTTDTAFPSEFSKNIVSSITSVNDLHENKKYNEEMAKSSLGVHITEEANFKINMFLENIQSNEIKHSYHRDLRSSKPNHFMNTTENEIELSDSLDEDEDSGSEYLPFNKSNDLSFTSSLLREMESDESEKSLTLDAPSTSKVILAAENNLLPSTSSNTKLPNNNLRVPFVPKNFNFDGEVEKSRKTAVTNKRIWDKLDSCIFCEKQVTNFTRHILRKHKDETEVMKYETLPKGSADRKHLADVLRKRGNFLSNVEEGNKIKPVRRPYEFVTKPISVKQYLPCKHCLGMYKKKYLHRHFKICKNNTTKSNGRNRPQADGQNLLLTFTDTDEELVTKVFPRMASDNISFVAKSDKLIKAFGSRYLKCHKEKHLIAVVSQKMRTLARFLISVRSLIPEIHSLQECLTPKYFDILIKSAKQVAQYNDKTDSFGSPSVVLKIGQSLKQCCEIAEFILLKESDGLCMYSNEKNALNRYLPEKKWNKPAILPLTSDIKLFRDYIVNVEKDSYEKLKFNHSNLQAYRELQESILAQIVLLNRRRSGEVQRILLDTYNNSFSEISQEEVLNALSPVELELTKSFKRIVIRGKRGRGVPVLFSPHLQKRLHFLTSLRETVCFIDKNNPYLFPLPQTSESCMRVSDIIRKFCKNAGVKHPENITSTRLRKHVATVTQLLNLSESDIEQLATFLGHTKDVHKEFYRLSDSAFQVAKMSKLLLMIEKGQGDQYRGKSIDEININVNDLISGESSDEEIIESPNQATSTPRSSTPTSFFPKSPIVSPPTNNFTAGQLTNKKKLKITEKKIKHKITIIPWNDDEKLITTKYFKKYILLGKAPRKKECEEFLKINPNINRTWKKIKDFVHNTGNAKKKNII</sequence>
<organism evidence="3 4">
    <name type="scientific">Aphis craccivora</name>
    <name type="common">Cowpea aphid</name>
    <dbReference type="NCBI Taxonomy" id="307492"/>
    <lineage>
        <taxon>Eukaryota</taxon>
        <taxon>Metazoa</taxon>
        <taxon>Ecdysozoa</taxon>
        <taxon>Arthropoda</taxon>
        <taxon>Hexapoda</taxon>
        <taxon>Insecta</taxon>
        <taxon>Pterygota</taxon>
        <taxon>Neoptera</taxon>
        <taxon>Paraneoptera</taxon>
        <taxon>Hemiptera</taxon>
        <taxon>Sternorrhyncha</taxon>
        <taxon>Aphidomorpha</taxon>
        <taxon>Aphidoidea</taxon>
        <taxon>Aphididae</taxon>
        <taxon>Aphidini</taxon>
        <taxon>Aphis</taxon>
        <taxon>Aphis</taxon>
    </lineage>
</organism>
<name>A0A6G0WSD8_APHCR</name>
<keyword evidence="4" id="KW-1185">Reference proteome</keyword>
<gene>
    <name evidence="3" type="ORF">FWK35_00030691</name>
</gene>